<name>A0AAN7M912_TRANT</name>
<proteinExistence type="predicted"/>
<evidence type="ECO:0000313" key="1">
    <source>
        <dbReference type="EMBL" id="KAK4793837.1"/>
    </source>
</evidence>
<sequence length="72" mass="8004">MPGSCSYSSMAVTEVSVKDRASLPLPCGGIRCLYRSHPSSRLAQFRLQLVTEILRFTDEIPIRFSAETPGWS</sequence>
<keyword evidence="2" id="KW-1185">Reference proteome</keyword>
<evidence type="ECO:0000313" key="2">
    <source>
        <dbReference type="Proteomes" id="UP001346149"/>
    </source>
</evidence>
<organism evidence="1 2">
    <name type="scientific">Trapa natans</name>
    <name type="common">Water chestnut</name>
    <dbReference type="NCBI Taxonomy" id="22666"/>
    <lineage>
        <taxon>Eukaryota</taxon>
        <taxon>Viridiplantae</taxon>
        <taxon>Streptophyta</taxon>
        <taxon>Embryophyta</taxon>
        <taxon>Tracheophyta</taxon>
        <taxon>Spermatophyta</taxon>
        <taxon>Magnoliopsida</taxon>
        <taxon>eudicotyledons</taxon>
        <taxon>Gunneridae</taxon>
        <taxon>Pentapetalae</taxon>
        <taxon>rosids</taxon>
        <taxon>malvids</taxon>
        <taxon>Myrtales</taxon>
        <taxon>Lythraceae</taxon>
        <taxon>Trapa</taxon>
    </lineage>
</organism>
<reference evidence="1 2" key="1">
    <citation type="journal article" date="2023" name="Hortic Res">
        <title>Pangenome of water caltrop reveals structural variations and asymmetric subgenome divergence after allopolyploidization.</title>
        <authorList>
            <person name="Zhang X."/>
            <person name="Chen Y."/>
            <person name="Wang L."/>
            <person name="Yuan Y."/>
            <person name="Fang M."/>
            <person name="Shi L."/>
            <person name="Lu R."/>
            <person name="Comes H.P."/>
            <person name="Ma Y."/>
            <person name="Chen Y."/>
            <person name="Huang G."/>
            <person name="Zhou Y."/>
            <person name="Zheng Z."/>
            <person name="Qiu Y."/>
        </authorList>
    </citation>
    <scope>NUCLEOTIDE SEQUENCE [LARGE SCALE GENOMIC DNA]</scope>
    <source>
        <strain evidence="1">F231</strain>
    </source>
</reference>
<accession>A0AAN7M912</accession>
<gene>
    <name evidence="1" type="ORF">SAY86_011831</name>
</gene>
<dbReference type="AlphaFoldDB" id="A0AAN7M912"/>
<protein>
    <submittedName>
        <fullName evidence="1">Uncharacterized protein</fullName>
    </submittedName>
</protein>
<dbReference type="Proteomes" id="UP001346149">
    <property type="component" value="Unassembled WGS sequence"/>
</dbReference>
<comment type="caution">
    <text evidence="1">The sequence shown here is derived from an EMBL/GenBank/DDBJ whole genome shotgun (WGS) entry which is preliminary data.</text>
</comment>
<dbReference type="EMBL" id="JAXQNO010000007">
    <property type="protein sequence ID" value="KAK4793837.1"/>
    <property type="molecule type" value="Genomic_DNA"/>
</dbReference>